<dbReference type="Pfam" id="PF02700">
    <property type="entry name" value="PurS"/>
    <property type="match status" value="1"/>
</dbReference>
<comment type="function">
    <text evidence="6">Part of the phosphoribosylformylglycinamidine synthase complex involved in the purines biosynthetic pathway. Catalyzes the ATP-dependent conversion of formylglycinamide ribonucleotide (FGAR) and glutamine to yield formylglycinamidine ribonucleotide (FGAM) and glutamate. The FGAM synthase complex is composed of three subunits. PurQ produces an ammonia molecule by converting glutamine to glutamate. PurL transfers the ammonia molecule to FGAR to form FGAM in an ATP-dependent manner. PurS interacts with PurQ and PurL and is thought to assist in the transfer of the ammonia molecule from PurQ to PurL.</text>
</comment>
<reference evidence="7 8" key="1">
    <citation type="submission" date="2019-08" db="EMBL/GenBank/DDBJ databases">
        <title>In-depth cultivation of the pig gut microbiome towards novel bacterial diversity and tailored functional studies.</title>
        <authorList>
            <person name="Wylensek D."/>
            <person name="Hitch T.C.A."/>
            <person name="Clavel T."/>
        </authorList>
    </citation>
    <scope>NUCLEOTIDE SEQUENCE [LARGE SCALE GENOMIC DNA]</scope>
    <source>
        <strain evidence="7 8">SM-530-WT-4B</strain>
    </source>
</reference>
<dbReference type="Gene3D" id="3.30.1280.10">
    <property type="entry name" value="Phosphoribosylformylglycinamidine synthase subunit PurS"/>
    <property type="match status" value="1"/>
</dbReference>
<proteinExistence type="inferred from homology"/>
<sequence>MTYGIRLLVFLKEGVLDTQGKTVAASLKGMGYGCLKNLRVGKYIHLDVDAASEAEAAAQVEKMCDDLLVNDIIEEFTIESEAARA</sequence>
<comment type="subcellular location">
    <subcellularLocation>
        <location evidence="6">Cytoplasm</location>
    </subcellularLocation>
</comment>
<evidence type="ECO:0000256" key="4">
    <source>
        <dbReference type="ARBA" id="ARBA00022755"/>
    </source>
</evidence>
<dbReference type="AlphaFoldDB" id="A0A6L5YCM1"/>
<dbReference type="GO" id="GO:0005737">
    <property type="term" value="C:cytoplasm"/>
    <property type="evidence" value="ECO:0007669"/>
    <property type="project" value="UniProtKB-SubCell"/>
</dbReference>
<keyword evidence="5 6" id="KW-0067">ATP-binding</keyword>
<dbReference type="RefSeq" id="WP_154529181.1">
    <property type="nucleotide sequence ID" value="NZ_JAXDZJ010000094.1"/>
</dbReference>
<dbReference type="UniPathway" id="UPA00074">
    <property type="reaction ID" value="UER00128"/>
</dbReference>
<evidence type="ECO:0000256" key="6">
    <source>
        <dbReference type="HAMAP-Rule" id="MF_01926"/>
    </source>
</evidence>
<dbReference type="GO" id="GO:0005524">
    <property type="term" value="F:ATP binding"/>
    <property type="evidence" value="ECO:0007669"/>
    <property type="project" value="UniProtKB-UniRule"/>
</dbReference>
<keyword evidence="4 6" id="KW-0658">Purine biosynthesis</keyword>
<comment type="pathway">
    <text evidence="6">Purine metabolism; IMP biosynthesis via de novo pathway; 5-amino-1-(5-phospho-D-ribosyl)imidazole from N(2)-formyl-N(1)-(5-phospho-D-ribosyl)glycinamide: step 1/2.</text>
</comment>
<evidence type="ECO:0000256" key="2">
    <source>
        <dbReference type="ARBA" id="ARBA00022598"/>
    </source>
</evidence>
<evidence type="ECO:0000256" key="5">
    <source>
        <dbReference type="ARBA" id="ARBA00022840"/>
    </source>
</evidence>
<dbReference type="NCBIfam" id="TIGR00302">
    <property type="entry name" value="phosphoribosylformylglycinamidine synthase subunit PurS"/>
    <property type="match status" value="1"/>
</dbReference>
<comment type="similarity">
    <text evidence="6">Belongs to the PurS family.</text>
</comment>
<accession>A0A6L5YCM1</accession>
<dbReference type="InterPro" id="IPR003850">
    <property type="entry name" value="PurS"/>
</dbReference>
<gene>
    <name evidence="6 7" type="primary">purS</name>
    <name evidence="7" type="ORF">FYJ74_08625</name>
</gene>
<keyword evidence="3 6" id="KW-0547">Nucleotide-binding</keyword>
<comment type="catalytic activity">
    <reaction evidence="6">
        <text>N(2)-formyl-N(1)-(5-phospho-beta-D-ribosyl)glycinamide + L-glutamine + ATP + H2O = 2-formamido-N(1)-(5-O-phospho-beta-D-ribosyl)acetamidine + L-glutamate + ADP + phosphate + H(+)</text>
        <dbReference type="Rhea" id="RHEA:17129"/>
        <dbReference type="ChEBI" id="CHEBI:15377"/>
        <dbReference type="ChEBI" id="CHEBI:15378"/>
        <dbReference type="ChEBI" id="CHEBI:29985"/>
        <dbReference type="ChEBI" id="CHEBI:30616"/>
        <dbReference type="ChEBI" id="CHEBI:43474"/>
        <dbReference type="ChEBI" id="CHEBI:58359"/>
        <dbReference type="ChEBI" id="CHEBI:147286"/>
        <dbReference type="ChEBI" id="CHEBI:147287"/>
        <dbReference type="ChEBI" id="CHEBI:456216"/>
        <dbReference type="EC" id="6.3.5.3"/>
    </reaction>
</comment>
<dbReference type="HAMAP" id="MF_01926">
    <property type="entry name" value="PurS"/>
    <property type="match status" value="1"/>
</dbReference>
<dbReference type="NCBIfam" id="NF004630">
    <property type="entry name" value="PRK05974.1"/>
    <property type="match status" value="1"/>
</dbReference>
<comment type="caution">
    <text evidence="7">The sequence shown here is derived from an EMBL/GenBank/DDBJ whole genome shotgun (WGS) entry which is preliminary data.</text>
</comment>
<evidence type="ECO:0000256" key="3">
    <source>
        <dbReference type="ARBA" id="ARBA00022741"/>
    </source>
</evidence>
<dbReference type="GO" id="GO:0006189">
    <property type="term" value="P:'de novo' IMP biosynthetic process"/>
    <property type="evidence" value="ECO:0007669"/>
    <property type="project" value="UniProtKB-UniRule"/>
</dbReference>
<dbReference type="Proteomes" id="UP000473699">
    <property type="component" value="Unassembled WGS sequence"/>
</dbReference>
<name>A0A6L5YCM1_9BACT</name>
<dbReference type="PANTHER" id="PTHR34696">
    <property type="entry name" value="PHOSPHORIBOSYLFORMYLGLYCINAMIDINE SYNTHASE SUBUNIT PURS"/>
    <property type="match status" value="1"/>
</dbReference>
<dbReference type="GO" id="GO:0004642">
    <property type="term" value="F:phosphoribosylformylglycinamidine synthase activity"/>
    <property type="evidence" value="ECO:0007669"/>
    <property type="project" value="UniProtKB-UniRule"/>
</dbReference>
<comment type="subunit">
    <text evidence="6">Part of the FGAM synthase complex composed of 1 PurL, 1 PurQ and 2 PurS subunits.</text>
</comment>
<evidence type="ECO:0000313" key="7">
    <source>
        <dbReference type="EMBL" id="MST56094.1"/>
    </source>
</evidence>
<dbReference type="PANTHER" id="PTHR34696:SF1">
    <property type="entry name" value="PHOSPHORIBOSYLFORMYLGLYCINAMIDINE SYNTHASE SUBUNIT PURS"/>
    <property type="match status" value="1"/>
</dbReference>
<protein>
    <recommendedName>
        <fullName evidence="6">Phosphoribosylformylglycinamidine synthase subunit PurS</fullName>
        <shortName evidence="6">FGAM synthase</shortName>
        <ecNumber evidence="6">6.3.5.3</ecNumber>
    </recommendedName>
    <alternativeName>
        <fullName evidence="6">Formylglycinamide ribonucleotide amidotransferase subunit III</fullName>
        <shortName evidence="6">FGAR amidotransferase III</shortName>
        <shortName evidence="6">FGAR-AT III</shortName>
    </alternativeName>
    <alternativeName>
        <fullName evidence="6">Phosphoribosylformylglycinamidine synthase subunit III</fullName>
    </alternativeName>
</protein>
<dbReference type="SUPFAM" id="SSF82697">
    <property type="entry name" value="PurS-like"/>
    <property type="match status" value="1"/>
</dbReference>
<evidence type="ECO:0000256" key="1">
    <source>
        <dbReference type="ARBA" id="ARBA00022490"/>
    </source>
</evidence>
<keyword evidence="1 6" id="KW-0963">Cytoplasm</keyword>
<organism evidence="7 8">
    <name type="scientific">Pyramidobacter porci</name>
    <dbReference type="NCBI Taxonomy" id="2605789"/>
    <lineage>
        <taxon>Bacteria</taxon>
        <taxon>Thermotogati</taxon>
        <taxon>Synergistota</taxon>
        <taxon>Synergistia</taxon>
        <taxon>Synergistales</taxon>
        <taxon>Dethiosulfovibrionaceae</taxon>
        <taxon>Pyramidobacter</taxon>
    </lineage>
</organism>
<keyword evidence="8" id="KW-1185">Reference proteome</keyword>
<dbReference type="InterPro" id="IPR036604">
    <property type="entry name" value="PurS-like_sf"/>
</dbReference>
<dbReference type="EC" id="6.3.5.3" evidence="6"/>
<dbReference type="EMBL" id="VUNH01000009">
    <property type="protein sequence ID" value="MST56094.1"/>
    <property type="molecule type" value="Genomic_DNA"/>
</dbReference>
<evidence type="ECO:0000313" key="8">
    <source>
        <dbReference type="Proteomes" id="UP000473699"/>
    </source>
</evidence>
<keyword evidence="2 6" id="KW-0436">Ligase</keyword>